<feature type="domain" description="Glycosyltransferase subfamily 4-like N-terminal" evidence="2">
    <location>
        <begin position="94"/>
        <end position="211"/>
    </location>
</feature>
<evidence type="ECO:0000259" key="1">
    <source>
        <dbReference type="Pfam" id="PF00534"/>
    </source>
</evidence>
<dbReference type="InterPro" id="IPR028098">
    <property type="entry name" value="Glyco_trans_4-like_N"/>
</dbReference>
<feature type="domain" description="Glycosyl transferase family 1" evidence="1">
    <location>
        <begin position="219"/>
        <end position="385"/>
    </location>
</feature>
<sequence length="405" mass="46642">MKSILFKIWKFPKLSETFVVNQIVTAIKLGYEVRILTEEFCDISENANKDLFRQYELENKLILEDYNIPETKRGRAFKGMSLIIKRWDLFKPLLIFYKSSNRKGFFPIFQFFFYASLRNYEVIHIQFGTNKDPIDILKKNGFLKSRIITSFHGHDLHFPINNQILEDGYYDNLFEVADVLVCNTTYLKEKLKTLRAPENKIETIPVTVDTDTFRPAAFHRDKNKLKLMTVGRMDQLKGQEYGIKAVNLLIKKGIDVQYILVGTGIYEERLKKMVDELGLNGNISFKGKTNPKDVAKLLQSADIFLMTSVTNKVGMQESQGLVTAEAQACGLPVIAFDTGGVKYTLKDGQTGFLCREKEVNAMADKIELLINNPKLREEIGKKAREFIEKEYSEIAVMNKWQDIYG</sequence>
<dbReference type="Pfam" id="PF00534">
    <property type="entry name" value="Glycos_transf_1"/>
    <property type="match status" value="1"/>
</dbReference>
<dbReference type="PANTHER" id="PTHR45947">
    <property type="entry name" value="SULFOQUINOVOSYL TRANSFERASE SQD2"/>
    <property type="match status" value="1"/>
</dbReference>
<proteinExistence type="predicted"/>
<evidence type="ECO:0000313" key="3">
    <source>
        <dbReference type="EMBL" id="PKD21140.1"/>
    </source>
</evidence>
<dbReference type="GO" id="GO:0016757">
    <property type="term" value="F:glycosyltransferase activity"/>
    <property type="evidence" value="ECO:0007669"/>
    <property type="project" value="InterPro"/>
</dbReference>
<dbReference type="Pfam" id="PF13439">
    <property type="entry name" value="Glyco_transf_4"/>
    <property type="match status" value="1"/>
</dbReference>
<name>A0A2N0U2A7_9FLAO</name>
<dbReference type="STRING" id="447422.SAMN05660903_02456"/>
<dbReference type="Gene3D" id="3.40.50.2000">
    <property type="entry name" value="Glycogen Phosphorylase B"/>
    <property type="match status" value="2"/>
</dbReference>
<dbReference type="SUPFAM" id="SSF53756">
    <property type="entry name" value="UDP-Glycosyltransferase/glycogen phosphorylase"/>
    <property type="match status" value="1"/>
</dbReference>
<accession>A0A2N0U2A7</accession>
<comment type="caution">
    <text evidence="3">The sequence shown here is derived from an EMBL/GenBank/DDBJ whole genome shotgun (WGS) entry which is preliminary data.</text>
</comment>
<dbReference type="EMBL" id="LKTS01000002">
    <property type="protein sequence ID" value="PKD21140.1"/>
    <property type="molecule type" value="Genomic_DNA"/>
</dbReference>
<dbReference type="PANTHER" id="PTHR45947:SF3">
    <property type="entry name" value="SULFOQUINOVOSYL TRANSFERASE SQD2"/>
    <property type="match status" value="1"/>
</dbReference>
<organism evidence="3 4">
    <name type="scientific">Salegentibacter salinarum</name>
    <dbReference type="NCBI Taxonomy" id="447422"/>
    <lineage>
        <taxon>Bacteria</taxon>
        <taxon>Pseudomonadati</taxon>
        <taxon>Bacteroidota</taxon>
        <taxon>Flavobacteriia</taxon>
        <taxon>Flavobacteriales</taxon>
        <taxon>Flavobacteriaceae</taxon>
        <taxon>Salegentibacter</taxon>
    </lineage>
</organism>
<keyword evidence="4" id="KW-1185">Reference proteome</keyword>
<dbReference type="Proteomes" id="UP000232673">
    <property type="component" value="Unassembled WGS sequence"/>
</dbReference>
<dbReference type="AlphaFoldDB" id="A0A2N0U2A7"/>
<dbReference type="InterPro" id="IPR001296">
    <property type="entry name" value="Glyco_trans_1"/>
</dbReference>
<dbReference type="InterPro" id="IPR050194">
    <property type="entry name" value="Glycosyltransferase_grp1"/>
</dbReference>
<protein>
    <recommendedName>
        <fullName evidence="5">Glycosyl transferase family 1</fullName>
    </recommendedName>
</protein>
<reference evidence="3 4" key="1">
    <citation type="submission" date="2015-10" db="EMBL/GenBank/DDBJ databases">
        <title>Draft genome sequence of Salegentibacter salinarum KCTC 12975.</title>
        <authorList>
            <person name="Lin W."/>
            <person name="Zheng Q."/>
        </authorList>
    </citation>
    <scope>NUCLEOTIDE SEQUENCE [LARGE SCALE GENOMIC DNA]</scope>
    <source>
        <strain evidence="3 4">KCTC 12975</strain>
    </source>
</reference>
<evidence type="ECO:0000313" key="4">
    <source>
        <dbReference type="Proteomes" id="UP000232673"/>
    </source>
</evidence>
<evidence type="ECO:0000259" key="2">
    <source>
        <dbReference type="Pfam" id="PF13439"/>
    </source>
</evidence>
<gene>
    <name evidence="3" type="ORF">APR41_12045</name>
</gene>
<evidence type="ECO:0008006" key="5">
    <source>
        <dbReference type="Google" id="ProtNLM"/>
    </source>
</evidence>